<dbReference type="Pfam" id="PF26082">
    <property type="entry name" value="zf-C2H2_AcuF"/>
    <property type="match status" value="1"/>
</dbReference>
<dbReference type="eggNOG" id="ENOG502SUJA">
    <property type="taxonomic scope" value="Eukaryota"/>
</dbReference>
<evidence type="ECO:0000256" key="1">
    <source>
        <dbReference type="SAM" id="MobiDB-lite"/>
    </source>
</evidence>
<dbReference type="InterPro" id="IPR058925">
    <property type="entry name" value="zf-C2H2_AcuF"/>
</dbReference>
<dbReference type="Proteomes" id="UP000015100">
    <property type="component" value="Unassembled WGS sequence"/>
</dbReference>
<reference evidence="4" key="2">
    <citation type="submission" date="2013-04" db="EMBL/GenBank/DDBJ databases">
        <title>Genomic mechanisms accounting for the adaptation to parasitism in nematode-trapping fungi.</title>
        <authorList>
            <person name="Ahren D.G."/>
        </authorList>
    </citation>
    <scope>NUCLEOTIDE SEQUENCE [LARGE SCALE GENOMIC DNA]</scope>
    <source>
        <strain evidence="4">CBS 200.50</strain>
    </source>
</reference>
<evidence type="ECO:0000313" key="3">
    <source>
        <dbReference type="EMBL" id="EPS39798.1"/>
    </source>
</evidence>
<gene>
    <name evidence="3" type="ORF">H072_6358</name>
</gene>
<feature type="region of interest" description="Disordered" evidence="1">
    <location>
        <begin position="411"/>
        <end position="436"/>
    </location>
</feature>
<reference evidence="3 4" key="1">
    <citation type="journal article" date="2013" name="PLoS Genet.">
        <title>Genomic mechanisms accounting for the adaptation to parasitism in nematode-trapping fungi.</title>
        <authorList>
            <person name="Meerupati T."/>
            <person name="Andersson K.M."/>
            <person name="Friman E."/>
            <person name="Kumar D."/>
            <person name="Tunlid A."/>
            <person name="Ahren D."/>
        </authorList>
    </citation>
    <scope>NUCLEOTIDE SEQUENCE [LARGE SCALE GENOMIC DNA]</scope>
    <source>
        <strain evidence="3 4">CBS 200.50</strain>
    </source>
</reference>
<feature type="region of interest" description="Disordered" evidence="1">
    <location>
        <begin position="480"/>
        <end position="507"/>
    </location>
</feature>
<dbReference type="InterPro" id="IPR013087">
    <property type="entry name" value="Znf_C2H2_type"/>
</dbReference>
<feature type="domain" description="C2H2-type" evidence="2">
    <location>
        <begin position="443"/>
        <end position="463"/>
    </location>
</feature>
<dbReference type="PANTHER" id="PTHR35391:SF7">
    <property type="entry name" value="C2H2-TYPE DOMAIN-CONTAINING PROTEIN"/>
    <property type="match status" value="1"/>
</dbReference>
<dbReference type="OrthoDB" id="8062037at2759"/>
<proteinExistence type="predicted"/>
<keyword evidence="4" id="KW-1185">Reference proteome</keyword>
<feature type="domain" description="C2H2-type" evidence="2">
    <location>
        <begin position="278"/>
        <end position="306"/>
    </location>
</feature>
<sequence>MAETTNTSLTQGQRNDIDLEHFSNGDTWIEQDARTRNAVGGLLLDATDLVSDVVDAVLGLPGVDLGHLEDIQVKFDLWADGVEVTSGRLDNLIILDKRSDILTFLDEEEFDDELGQNTNIQVFNSYQDLKPQDWYQNSIKETFPEVDENVSQIIARELWELYRNIRLTLYCQVGPAKVRDSGTVTEPDSTYESMQKSLAESLAGRAPKQTQFALSDIASELSSSSCQSKDRPQVPPPPEGVVLGPGVTFKCQFCLQMVSNVDTTKKWRKHVLSDIRPYFCTFSDCPSSSIRYTTKTEWMAHEVQYHRLVRFWKCNSDKCEYKALSETKLLNHLISDHSVSLQTSGIRDLLNSARSAELDEKLSFCKICSKDLPSRVSRLASHIGRHLENFALPIRSRLDDREFSCSQEEYSDNSSDAAVHNQHIPSTASTNSNPGPRGAPITLTCNFCRTRLARYGDIVHHLSSCKKYLERSLRNPKLQQATPVTPIQERNLQSPIKPNKQLSGVPSPVDDVDVVGVNQVPQSTIPGGLPLQSEDPPREENTGSQNTVQDENPDLPAPATMAEPVEVTDPAHAYPIIENLNPRRERAGVQPGHIFTRPDLICAMRSRGLCVIEEESSGAYDPAHTQLLRLNCGHGYHEDCLRSAISSRERILMFKVNLEADELWCERCRYHAGKRTRW</sequence>
<feature type="compositionally biased region" description="Polar residues" evidence="1">
    <location>
        <begin position="480"/>
        <end position="502"/>
    </location>
</feature>
<protein>
    <recommendedName>
        <fullName evidence="2">C2H2-type domain-containing protein</fullName>
    </recommendedName>
</protein>
<feature type="domain" description="C2H2-type" evidence="2">
    <location>
        <begin position="312"/>
        <end position="337"/>
    </location>
</feature>
<dbReference type="HOGENOM" id="CLU_405450_0_0_1"/>
<dbReference type="PANTHER" id="PTHR35391">
    <property type="entry name" value="C2H2-TYPE DOMAIN-CONTAINING PROTEIN-RELATED"/>
    <property type="match status" value="1"/>
</dbReference>
<dbReference type="SMART" id="SM00355">
    <property type="entry name" value="ZnF_C2H2"/>
    <property type="match status" value="4"/>
</dbReference>
<feature type="domain" description="C2H2-type" evidence="2">
    <location>
        <begin position="363"/>
        <end position="386"/>
    </location>
</feature>
<evidence type="ECO:0000313" key="4">
    <source>
        <dbReference type="Proteomes" id="UP000015100"/>
    </source>
</evidence>
<accession>S8BKC1</accession>
<feature type="region of interest" description="Disordered" evidence="1">
    <location>
        <begin position="520"/>
        <end position="558"/>
    </location>
</feature>
<evidence type="ECO:0000259" key="2">
    <source>
        <dbReference type="SMART" id="SM00355"/>
    </source>
</evidence>
<dbReference type="STRING" id="1284197.S8BKC1"/>
<dbReference type="AlphaFoldDB" id="S8BKC1"/>
<name>S8BKC1_DACHA</name>
<comment type="caution">
    <text evidence="3">The sequence shown here is derived from an EMBL/GenBank/DDBJ whole genome shotgun (WGS) entry which is preliminary data.</text>
</comment>
<dbReference type="EMBL" id="AQGS01000443">
    <property type="protein sequence ID" value="EPS39798.1"/>
    <property type="molecule type" value="Genomic_DNA"/>
</dbReference>
<feature type="compositionally biased region" description="Polar residues" evidence="1">
    <location>
        <begin position="423"/>
        <end position="434"/>
    </location>
</feature>
<organism evidence="3 4">
    <name type="scientific">Dactylellina haptotyla (strain CBS 200.50)</name>
    <name type="common">Nematode-trapping fungus</name>
    <name type="synonym">Monacrosporium haptotylum</name>
    <dbReference type="NCBI Taxonomy" id="1284197"/>
    <lineage>
        <taxon>Eukaryota</taxon>
        <taxon>Fungi</taxon>
        <taxon>Dikarya</taxon>
        <taxon>Ascomycota</taxon>
        <taxon>Pezizomycotina</taxon>
        <taxon>Orbiliomycetes</taxon>
        <taxon>Orbiliales</taxon>
        <taxon>Orbiliaceae</taxon>
        <taxon>Dactylellina</taxon>
    </lineage>
</organism>